<dbReference type="AlphaFoldDB" id="A0A266QCD1"/>
<evidence type="ECO:0000256" key="5">
    <source>
        <dbReference type="ARBA" id="ARBA00022989"/>
    </source>
</evidence>
<sequence length="181" mass="20794">MKFIRKKNMHDVVELNITAFMNLMVMLVPFLLVTAVFSRMTVLELNLPVLDQAQKNSADKVDLMLELVVRETSFDIQDANLGLIHKIERTGTQDNWTLFSKVMREIKSRFPEERDMLLLFESKITYKTMIEVMDHVRIMEVVNLATVESVELFPNISISGDVDIIATDIETIPAPLDEHAQ</sequence>
<dbReference type="Pfam" id="PF02472">
    <property type="entry name" value="ExbD"/>
    <property type="match status" value="1"/>
</dbReference>
<dbReference type="InterPro" id="IPR003400">
    <property type="entry name" value="ExbD"/>
</dbReference>
<comment type="caution">
    <text evidence="9">The sequence shown here is derived from an EMBL/GenBank/DDBJ whole genome shotgun (WGS) entry which is preliminary data.</text>
</comment>
<keyword evidence="5 8" id="KW-1133">Transmembrane helix</keyword>
<accession>A0A266QCD1</accession>
<keyword evidence="4 7" id="KW-0812">Transmembrane</keyword>
<evidence type="ECO:0000256" key="8">
    <source>
        <dbReference type="SAM" id="Phobius"/>
    </source>
</evidence>
<dbReference type="GO" id="GO:0005886">
    <property type="term" value="C:plasma membrane"/>
    <property type="evidence" value="ECO:0007669"/>
    <property type="project" value="UniProtKB-SubCell"/>
</dbReference>
<keyword evidence="7" id="KW-0653">Protein transport</keyword>
<evidence type="ECO:0000256" key="7">
    <source>
        <dbReference type="RuleBase" id="RU003879"/>
    </source>
</evidence>
<evidence type="ECO:0000313" key="9">
    <source>
        <dbReference type="EMBL" id="OZY87505.1"/>
    </source>
</evidence>
<evidence type="ECO:0000256" key="6">
    <source>
        <dbReference type="ARBA" id="ARBA00023136"/>
    </source>
</evidence>
<protein>
    <submittedName>
        <fullName evidence="9">Biopolymer transporter ExbD</fullName>
    </submittedName>
</protein>
<feature type="transmembrane region" description="Helical" evidence="8">
    <location>
        <begin position="12"/>
        <end position="37"/>
    </location>
</feature>
<evidence type="ECO:0000256" key="2">
    <source>
        <dbReference type="ARBA" id="ARBA00005811"/>
    </source>
</evidence>
<keyword evidence="6 8" id="KW-0472">Membrane</keyword>
<evidence type="ECO:0000256" key="3">
    <source>
        <dbReference type="ARBA" id="ARBA00022475"/>
    </source>
</evidence>
<dbReference type="Proteomes" id="UP000216101">
    <property type="component" value="Unassembled WGS sequence"/>
</dbReference>
<comment type="similarity">
    <text evidence="2 7">Belongs to the ExbD/TolR family.</text>
</comment>
<dbReference type="EMBL" id="NHNI01000001">
    <property type="protein sequence ID" value="OZY87505.1"/>
    <property type="molecule type" value="Genomic_DNA"/>
</dbReference>
<gene>
    <name evidence="9" type="ORF">CBP51_11190</name>
</gene>
<dbReference type="GO" id="GO:0022857">
    <property type="term" value="F:transmembrane transporter activity"/>
    <property type="evidence" value="ECO:0007669"/>
    <property type="project" value="InterPro"/>
</dbReference>
<name>A0A266QCD1_9GAMM</name>
<evidence type="ECO:0000313" key="10">
    <source>
        <dbReference type="Proteomes" id="UP000216101"/>
    </source>
</evidence>
<evidence type="ECO:0000256" key="1">
    <source>
        <dbReference type="ARBA" id="ARBA00004162"/>
    </source>
</evidence>
<comment type="subcellular location">
    <subcellularLocation>
        <location evidence="1">Cell membrane</location>
        <topology evidence="1">Single-pass membrane protein</topology>
    </subcellularLocation>
    <subcellularLocation>
        <location evidence="7">Cell membrane</location>
        <topology evidence="7">Single-pass type II membrane protein</topology>
    </subcellularLocation>
</comment>
<dbReference type="RefSeq" id="WP_094984905.1">
    <property type="nucleotide sequence ID" value="NZ_NHNI01000001.1"/>
</dbReference>
<proteinExistence type="inferred from homology"/>
<evidence type="ECO:0000256" key="4">
    <source>
        <dbReference type="ARBA" id="ARBA00022692"/>
    </source>
</evidence>
<dbReference type="GO" id="GO:0015031">
    <property type="term" value="P:protein transport"/>
    <property type="evidence" value="ECO:0007669"/>
    <property type="project" value="UniProtKB-KW"/>
</dbReference>
<keyword evidence="7" id="KW-0813">Transport</keyword>
<keyword evidence="3" id="KW-1003">Cell membrane</keyword>
<organism evidence="9 10">
    <name type="scientific">Cellvibrio mixtus</name>
    <dbReference type="NCBI Taxonomy" id="39650"/>
    <lineage>
        <taxon>Bacteria</taxon>
        <taxon>Pseudomonadati</taxon>
        <taxon>Pseudomonadota</taxon>
        <taxon>Gammaproteobacteria</taxon>
        <taxon>Cellvibrionales</taxon>
        <taxon>Cellvibrionaceae</taxon>
        <taxon>Cellvibrio</taxon>
    </lineage>
</organism>
<reference evidence="10" key="1">
    <citation type="submission" date="2017-05" db="EMBL/GenBank/DDBJ databases">
        <authorList>
            <person name="Barney B.M."/>
        </authorList>
    </citation>
    <scope>NUCLEOTIDE SEQUENCE [LARGE SCALE GENOMIC DNA]</scope>
    <source>
        <strain evidence="10">PSBB022</strain>
    </source>
</reference>
<keyword evidence="10" id="KW-1185">Reference proteome</keyword>